<evidence type="ECO:0000256" key="3">
    <source>
        <dbReference type="ARBA" id="ARBA00022723"/>
    </source>
</evidence>
<keyword evidence="4 9" id="KW-0862">Zinc</keyword>
<gene>
    <name evidence="12 13 14" type="primary">LOC112684774</name>
</gene>
<dbReference type="InterPro" id="IPR045306">
    <property type="entry name" value="SDH-like"/>
</dbReference>
<evidence type="ECO:0000256" key="1">
    <source>
        <dbReference type="ARBA" id="ARBA00001947"/>
    </source>
</evidence>
<evidence type="ECO:0000256" key="7">
    <source>
        <dbReference type="ARBA" id="ARBA00026132"/>
    </source>
</evidence>
<organism evidence="11 14">
    <name type="scientific">Sipha flava</name>
    <name type="common">yellow sugarcane aphid</name>
    <dbReference type="NCBI Taxonomy" id="143950"/>
    <lineage>
        <taxon>Eukaryota</taxon>
        <taxon>Metazoa</taxon>
        <taxon>Ecdysozoa</taxon>
        <taxon>Arthropoda</taxon>
        <taxon>Hexapoda</taxon>
        <taxon>Insecta</taxon>
        <taxon>Pterygota</taxon>
        <taxon>Neoptera</taxon>
        <taxon>Paraneoptera</taxon>
        <taxon>Hemiptera</taxon>
        <taxon>Sternorrhyncha</taxon>
        <taxon>Aphidomorpha</taxon>
        <taxon>Aphidoidea</taxon>
        <taxon>Aphididae</taxon>
        <taxon>Sipha</taxon>
    </lineage>
</organism>
<evidence type="ECO:0000313" key="14">
    <source>
        <dbReference type="RefSeq" id="XP_025412225.1"/>
    </source>
</evidence>
<comment type="cofactor">
    <cofactor evidence="1 9">
        <name>Zn(2+)</name>
        <dbReference type="ChEBI" id="CHEBI:29105"/>
    </cofactor>
</comment>
<dbReference type="RefSeq" id="XP_025412224.1">
    <property type="nucleotide sequence ID" value="XM_025556439.1"/>
</dbReference>
<evidence type="ECO:0000259" key="10">
    <source>
        <dbReference type="SMART" id="SM00829"/>
    </source>
</evidence>
<dbReference type="InterPro" id="IPR013149">
    <property type="entry name" value="ADH-like_C"/>
</dbReference>
<dbReference type="GO" id="GO:0008270">
    <property type="term" value="F:zinc ion binding"/>
    <property type="evidence" value="ECO:0007669"/>
    <property type="project" value="InterPro"/>
</dbReference>
<dbReference type="RefSeq" id="XP_025412225.1">
    <property type="nucleotide sequence ID" value="XM_025556440.1"/>
</dbReference>
<reference evidence="12 13" key="1">
    <citation type="submission" date="2025-04" db="UniProtKB">
        <authorList>
            <consortium name="RefSeq"/>
        </authorList>
    </citation>
    <scope>IDENTIFICATION</scope>
    <source>
        <tissue evidence="12 13">Whole body</tissue>
    </source>
</reference>
<protein>
    <recommendedName>
        <fullName evidence="7">Sorbitol dehydrogenase</fullName>
    </recommendedName>
    <alternativeName>
        <fullName evidence="8">Polyol dehydrogenase</fullName>
    </alternativeName>
</protein>
<evidence type="ECO:0000313" key="11">
    <source>
        <dbReference type="Proteomes" id="UP000694846"/>
    </source>
</evidence>
<dbReference type="FunFam" id="3.40.50.720:FF:000068">
    <property type="entry name" value="Sorbitol dehydrogenase"/>
    <property type="match status" value="1"/>
</dbReference>
<keyword evidence="11" id="KW-1185">Reference proteome</keyword>
<comment type="similarity">
    <text evidence="2 9">Belongs to the zinc-containing alcohol dehydrogenase family.</text>
</comment>
<evidence type="ECO:0000256" key="2">
    <source>
        <dbReference type="ARBA" id="ARBA00008072"/>
    </source>
</evidence>
<dbReference type="Pfam" id="PF08240">
    <property type="entry name" value="ADH_N"/>
    <property type="match status" value="1"/>
</dbReference>
<dbReference type="Proteomes" id="UP000694846">
    <property type="component" value="Unplaced"/>
</dbReference>
<dbReference type="OrthoDB" id="1879366at2759"/>
<dbReference type="Gene3D" id="3.90.180.10">
    <property type="entry name" value="Medium-chain alcohol dehydrogenases, catalytic domain"/>
    <property type="match status" value="1"/>
</dbReference>
<dbReference type="SUPFAM" id="SSF50129">
    <property type="entry name" value="GroES-like"/>
    <property type="match status" value="1"/>
</dbReference>
<dbReference type="PANTHER" id="PTHR43161">
    <property type="entry name" value="SORBITOL DEHYDROGENASE"/>
    <property type="match status" value="1"/>
</dbReference>
<keyword evidence="3 9" id="KW-0479">Metal-binding</keyword>
<feature type="domain" description="Enoyl reductase (ER)" evidence="10">
    <location>
        <begin position="26"/>
        <end position="363"/>
    </location>
</feature>
<dbReference type="Pfam" id="PF00107">
    <property type="entry name" value="ADH_zinc_N"/>
    <property type="match status" value="1"/>
</dbReference>
<evidence type="ECO:0000256" key="4">
    <source>
        <dbReference type="ARBA" id="ARBA00022833"/>
    </source>
</evidence>
<dbReference type="GO" id="GO:0006062">
    <property type="term" value="P:sorbitol catabolic process"/>
    <property type="evidence" value="ECO:0007669"/>
    <property type="project" value="TreeGrafter"/>
</dbReference>
<dbReference type="GO" id="GO:0003939">
    <property type="term" value="F:L-iditol 2-dehydrogenase (NAD+) activity"/>
    <property type="evidence" value="ECO:0007669"/>
    <property type="project" value="TreeGrafter"/>
</dbReference>
<evidence type="ECO:0000256" key="8">
    <source>
        <dbReference type="ARBA" id="ARBA00032485"/>
    </source>
</evidence>
<keyword evidence="6" id="KW-0520">NAD</keyword>
<dbReference type="InterPro" id="IPR020843">
    <property type="entry name" value="ER"/>
</dbReference>
<keyword evidence="5" id="KW-0560">Oxidoreductase</keyword>
<evidence type="ECO:0000256" key="5">
    <source>
        <dbReference type="ARBA" id="ARBA00023002"/>
    </source>
</evidence>
<dbReference type="PANTHER" id="PTHR43161:SF9">
    <property type="entry name" value="SORBITOL DEHYDROGENASE"/>
    <property type="match status" value="1"/>
</dbReference>
<dbReference type="InterPro" id="IPR002328">
    <property type="entry name" value="ADH_Zn_CS"/>
</dbReference>
<dbReference type="GeneID" id="112684774"/>
<dbReference type="PROSITE" id="PS00059">
    <property type="entry name" value="ADH_ZINC"/>
    <property type="match status" value="1"/>
</dbReference>
<dbReference type="InterPro" id="IPR036291">
    <property type="entry name" value="NAD(P)-bd_dom_sf"/>
</dbReference>
<name>A0A8B8FPE6_9HEMI</name>
<evidence type="ECO:0000256" key="9">
    <source>
        <dbReference type="RuleBase" id="RU361277"/>
    </source>
</evidence>
<dbReference type="InterPro" id="IPR013154">
    <property type="entry name" value="ADH-like_N"/>
</dbReference>
<proteinExistence type="inferred from homology"/>
<evidence type="ECO:0000313" key="13">
    <source>
        <dbReference type="RefSeq" id="XP_025412224.1"/>
    </source>
</evidence>
<accession>A0A8B8FPE6</accession>
<dbReference type="Gene3D" id="3.40.50.720">
    <property type="entry name" value="NAD(P)-binding Rossmann-like Domain"/>
    <property type="match status" value="1"/>
</dbReference>
<sequence>MACNEYDSNITENKNEQNNLTAVLYGIRDLRLEQRPILEPGLNEVLLSIQCVGICGSDVHYLVHGSIGNFVVQKPMVIGHEASGVVVKLGKGVKNLSVGDRVAIEPGVSCRMCQFCKSGKYNLCPDMKFCATPPVDGNLTRYYVHAADFCYKLPKHMTLEEGALLEPLSVGVHACKRGGVKVGCSVLILGAGPIGLVTLATAKAMGASKIFITDLIEFRLNVAKKMGAFKVIKVNRDDSDEKAIENIRTEMNNELPDVTIDCSGFQQTIKMGIELTKSGGVLTIVGMGASHNVELPLFNALSREVDIRGVFRYANDYQDALSLIDSCQVDLKPLITHHFKIEESLEAFCTAETGKGDPIKVMIHCNREL</sequence>
<dbReference type="InterPro" id="IPR011032">
    <property type="entry name" value="GroES-like_sf"/>
</dbReference>
<dbReference type="SUPFAM" id="SSF51735">
    <property type="entry name" value="NAD(P)-binding Rossmann-fold domains"/>
    <property type="match status" value="1"/>
</dbReference>
<evidence type="ECO:0000256" key="6">
    <source>
        <dbReference type="ARBA" id="ARBA00023027"/>
    </source>
</evidence>
<dbReference type="SMART" id="SM00829">
    <property type="entry name" value="PKS_ER"/>
    <property type="match status" value="1"/>
</dbReference>
<dbReference type="CDD" id="cd05285">
    <property type="entry name" value="sorbitol_DH"/>
    <property type="match status" value="1"/>
</dbReference>
<dbReference type="RefSeq" id="XP_025412223.1">
    <property type="nucleotide sequence ID" value="XM_025556438.1"/>
</dbReference>
<dbReference type="AlphaFoldDB" id="A0A8B8FPE6"/>
<evidence type="ECO:0000313" key="12">
    <source>
        <dbReference type="RefSeq" id="XP_025412223.1"/>
    </source>
</evidence>